<evidence type="ECO:0000313" key="2">
    <source>
        <dbReference type="EMBL" id="SOE48112.1"/>
    </source>
</evidence>
<dbReference type="AlphaFoldDB" id="A0A1C3K800"/>
<protein>
    <submittedName>
        <fullName evidence="1">Uncharacterized protein</fullName>
    </submittedName>
</protein>
<dbReference type="Proteomes" id="UP000078558">
    <property type="component" value="Chromosome I"/>
</dbReference>
<dbReference type="EMBL" id="LT907988">
    <property type="protein sequence ID" value="SOE48112.1"/>
    <property type="molecule type" value="Genomic_DNA"/>
</dbReference>
<evidence type="ECO:0000313" key="1">
    <source>
        <dbReference type="EMBL" id="SBT27538.1"/>
    </source>
</evidence>
<accession>A0A1C3K800</accession>
<gene>
    <name evidence="1" type="ORF">ODI_02440</name>
    <name evidence="2" type="ORF">ODI_R1242</name>
</gene>
<reference evidence="1 3" key="1">
    <citation type="submission" date="2016-06" db="EMBL/GenBank/DDBJ databases">
        <authorList>
            <person name="Kjaerup R.B."/>
            <person name="Dalgaard T.S."/>
            <person name="Juul-Madsen H.R."/>
        </authorList>
    </citation>
    <scope>NUCLEOTIDE SEQUENCE [LARGE SCALE GENOMIC DNA]</scope>
    <source>
        <strain evidence="1">Orrdi1</strain>
    </source>
</reference>
<reference evidence="2 3" key="2">
    <citation type="submission" date="2017-08" db="EMBL/GenBank/DDBJ databases">
        <authorList>
            <person name="de Groot N.N."/>
        </authorList>
    </citation>
    <scope>NUCLEOTIDE SEQUENCE [LARGE SCALE GENOMIC DNA]</scope>
    <source>
        <strain evidence="2">Orrdi1</strain>
    </source>
</reference>
<name>A0A1C3K800_9BURK</name>
<dbReference type="EMBL" id="FLRC01000054">
    <property type="protein sequence ID" value="SBT27538.1"/>
    <property type="molecule type" value="Genomic_DNA"/>
</dbReference>
<organism evidence="1 3">
    <name type="scientific">Orrella dioscoreae</name>
    <dbReference type="NCBI Taxonomy" id="1851544"/>
    <lineage>
        <taxon>Bacteria</taxon>
        <taxon>Pseudomonadati</taxon>
        <taxon>Pseudomonadota</taxon>
        <taxon>Betaproteobacteria</taxon>
        <taxon>Burkholderiales</taxon>
        <taxon>Alcaligenaceae</taxon>
        <taxon>Orrella</taxon>
    </lineage>
</organism>
<evidence type="ECO:0000313" key="3">
    <source>
        <dbReference type="Proteomes" id="UP000078558"/>
    </source>
</evidence>
<keyword evidence="3" id="KW-1185">Reference proteome</keyword>
<dbReference type="KEGG" id="odi:ODI_R1242"/>
<proteinExistence type="predicted"/>
<sequence>MCWLAGEWWVLHADQSAGSVLRQRLRDVTRLHFQLEGFYAWK</sequence>